<evidence type="ECO:0000256" key="1">
    <source>
        <dbReference type="ARBA" id="ARBA00012552"/>
    </source>
</evidence>
<feature type="region of interest" description="Disordered" evidence="8">
    <location>
        <begin position="94"/>
        <end position="123"/>
    </location>
</feature>
<dbReference type="SMART" id="SM00490">
    <property type="entry name" value="HELICc"/>
    <property type="match status" value="1"/>
</dbReference>
<accession>A0A2V3INP8</accession>
<dbReference type="GO" id="GO:0003676">
    <property type="term" value="F:nucleic acid binding"/>
    <property type="evidence" value="ECO:0007669"/>
    <property type="project" value="InterPro"/>
</dbReference>
<reference evidence="12 13" key="1">
    <citation type="journal article" date="2018" name="Mol. Biol. Evol.">
        <title>Analysis of the draft genome of the red seaweed Gracilariopsis chorda provides insights into genome size evolution in Rhodophyta.</title>
        <authorList>
            <person name="Lee J."/>
            <person name="Yang E.C."/>
            <person name="Graf L."/>
            <person name="Yang J.H."/>
            <person name="Qiu H."/>
            <person name="Zel Zion U."/>
            <person name="Chan C.X."/>
            <person name="Stephens T.G."/>
            <person name="Weber A.P.M."/>
            <person name="Boo G.H."/>
            <person name="Boo S.M."/>
            <person name="Kim K.M."/>
            <person name="Shin Y."/>
            <person name="Jung M."/>
            <person name="Lee S.J."/>
            <person name="Yim H.S."/>
            <person name="Lee J.H."/>
            <person name="Bhattacharya D."/>
            <person name="Yoon H.S."/>
        </authorList>
    </citation>
    <scope>NUCLEOTIDE SEQUENCE [LARGE SCALE GENOMIC DNA]</scope>
    <source>
        <strain evidence="12 13">SKKU-2015</strain>
        <tissue evidence="12">Whole body</tissue>
    </source>
</reference>
<evidence type="ECO:0000313" key="12">
    <source>
        <dbReference type="EMBL" id="PXF43711.1"/>
    </source>
</evidence>
<dbReference type="SUPFAM" id="SSF52540">
    <property type="entry name" value="P-loop containing nucleoside triphosphate hydrolases"/>
    <property type="match status" value="1"/>
</dbReference>
<dbReference type="FunFam" id="3.40.50.300:FF:000079">
    <property type="entry name" value="probable ATP-dependent RNA helicase DDX17"/>
    <property type="match status" value="1"/>
</dbReference>
<protein>
    <recommendedName>
        <fullName evidence="1">RNA helicase</fullName>
        <ecNumber evidence="1">3.6.4.13</ecNumber>
    </recommendedName>
</protein>
<dbReference type="PROSITE" id="PS51195">
    <property type="entry name" value="Q_MOTIF"/>
    <property type="match status" value="1"/>
</dbReference>
<feature type="compositionally biased region" description="Acidic residues" evidence="8">
    <location>
        <begin position="710"/>
        <end position="719"/>
    </location>
</feature>
<dbReference type="GO" id="GO:0016787">
    <property type="term" value="F:hydrolase activity"/>
    <property type="evidence" value="ECO:0007669"/>
    <property type="project" value="UniProtKB-KW"/>
</dbReference>
<dbReference type="InterPro" id="IPR011545">
    <property type="entry name" value="DEAD/DEAH_box_helicase_dom"/>
</dbReference>
<dbReference type="GO" id="GO:0005524">
    <property type="term" value="F:ATP binding"/>
    <property type="evidence" value="ECO:0007669"/>
    <property type="project" value="UniProtKB-KW"/>
</dbReference>
<dbReference type="InterPro" id="IPR014014">
    <property type="entry name" value="RNA_helicase_DEAD_Q_motif"/>
</dbReference>
<dbReference type="Proteomes" id="UP000247409">
    <property type="component" value="Unassembled WGS sequence"/>
</dbReference>
<dbReference type="STRING" id="448386.A0A2V3INP8"/>
<dbReference type="OrthoDB" id="196131at2759"/>
<feature type="domain" description="Helicase C-terminal" evidence="10">
    <location>
        <begin position="474"/>
        <end position="640"/>
    </location>
</feature>
<feature type="short sequence motif" description="Q motif" evidence="7">
    <location>
        <begin position="254"/>
        <end position="282"/>
    </location>
</feature>
<feature type="compositionally biased region" description="Basic and acidic residues" evidence="8">
    <location>
        <begin position="720"/>
        <end position="730"/>
    </location>
</feature>
<evidence type="ECO:0000256" key="5">
    <source>
        <dbReference type="ARBA" id="ARBA00022840"/>
    </source>
</evidence>
<keyword evidence="13" id="KW-1185">Reference proteome</keyword>
<dbReference type="Pfam" id="PF00271">
    <property type="entry name" value="Helicase_C"/>
    <property type="match status" value="1"/>
</dbReference>
<feature type="compositionally biased region" description="Acidic residues" evidence="8">
    <location>
        <begin position="732"/>
        <end position="742"/>
    </location>
</feature>
<evidence type="ECO:0000259" key="10">
    <source>
        <dbReference type="PROSITE" id="PS51194"/>
    </source>
</evidence>
<dbReference type="InterPro" id="IPR001650">
    <property type="entry name" value="Helicase_C-like"/>
</dbReference>
<dbReference type="EMBL" id="NBIV01000114">
    <property type="protein sequence ID" value="PXF43711.1"/>
    <property type="molecule type" value="Genomic_DNA"/>
</dbReference>
<keyword evidence="2" id="KW-0547">Nucleotide-binding</keyword>
<evidence type="ECO:0000256" key="3">
    <source>
        <dbReference type="ARBA" id="ARBA00022801"/>
    </source>
</evidence>
<organism evidence="12 13">
    <name type="scientific">Gracilariopsis chorda</name>
    <dbReference type="NCBI Taxonomy" id="448386"/>
    <lineage>
        <taxon>Eukaryota</taxon>
        <taxon>Rhodophyta</taxon>
        <taxon>Florideophyceae</taxon>
        <taxon>Rhodymeniophycidae</taxon>
        <taxon>Gracilariales</taxon>
        <taxon>Gracilariaceae</taxon>
        <taxon>Gracilariopsis</taxon>
    </lineage>
</organism>
<gene>
    <name evidence="12" type="ORF">BWQ96_06541</name>
</gene>
<dbReference type="PROSITE" id="PS00039">
    <property type="entry name" value="DEAD_ATP_HELICASE"/>
    <property type="match status" value="1"/>
</dbReference>
<comment type="caution">
    <text evidence="12">The sequence shown here is derived from an EMBL/GenBank/DDBJ whole genome shotgun (WGS) entry which is preliminary data.</text>
</comment>
<evidence type="ECO:0000256" key="6">
    <source>
        <dbReference type="ARBA" id="ARBA00038511"/>
    </source>
</evidence>
<dbReference type="InterPro" id="IPR056149">
    <property type="entry name" value="PRP5/DDX46/KHDC4_KH"/>
</dbReference>
<proteinExistence type="inferred from homology"/>
<dbReference type="CDD" id="cd18787">
    <property type="entry name" value="SF2_C_DEAD"/>
    <property type="match status" value="1"/>
</dbReference>
<evidence type="ECO:0000313" key="13">
    <source>
        <dbReference type="Proteomes" id="UP000247409"/>
    </source>
</evidence>
<dbReference type="GO" id="GO:0003724">
    <property type="term" value="F:RNA helicase activity"/>
    <property type="evidence" value="ECO:0007669"/>
    <property type="project" value="UniProtKB-EC"/>
</dbReference>
<evidence type="ECO:0000259" key="11">
    <source>
        <dbReference type="PROSITE" id="PS51195"/>
    </source>
</evidence>
<dbReference type="Pfam" id="PF23469">
    <property type="entry name" value="KH_12"/>
    <property type="match status" value="1"/>
</dbReference>
<keyword evidence="5" id="KW-0067">ATP-binding</keyword>
<feature type="domain" description="DEAD-box RNA helicase Q" evidence="11">
    <location>
        <begin position="254"/>
        <end position="282"/>
    </location>
</feature>
<keyword evidence="3" id="KW-0378">Hydrolase</keyword>
<dbReference type="Pfam" id="PF00270">
    <property type="entry name" value="DEAD"/>
    <property type="match status" value="1"/>
</dbReference>
<dbReference type="AlphaFoldDB" id="A0A2V3INP8"/>
<name>A0A2V3INP8_9FLOR</name>
<dbReference type="PROSITE" id="PS51192">
    <property type="entry name" value="HELICASE_ATP_BIND_1"/>
    <property type="match status" value="1"/>
</dbReference>
<dbReference type="PROSITE" id="PS51194">
    <property type="entry name" value="HELICASE_CTER"/>
    <property type="match status" value="1"/>
</dbReference>
<comment type="similarity">
    <text evidence="6">Belongs to the DEAD box helicase family. DDX46/PRP5 subfamily.</text>
</comment>
<feature type="region of interest" description="Disordered" evidence="8">
    <location>
        <begin position="708"/>
        <end position="742"/>
    </location>
</feature>
<dbReference type="InterPro" id="IPR014001">
    <property type="entry name" value="Helicase_ATP-bd"/>
</dbReference>
<evidence type="ECO:0000256" key="8">
    <source>
        <dbReference type="SAM" id="MobiDB-lite"/>
    </source>
</evidence>
<dbReference type="EC" id="3.6.4.13" evidence="1"/>
<feature type="compositionally biased region" description="Basic and acidic residues" evidence="8">
    <location>
        <begin position="182"/>
        <end position="198"/>
    </location>
</feature>
<dbReference type="Gene3D" id="3.40.50.300">
    <property type="entry name" value="P-loop containing nucleotide triphosphate hydrolases"/>
    <property type="match status" value="2"/>
</dbReference>
<feature type="region of interest" description="Disordered" evidence="8">
    <location>
        <begin position="159"/>
        <end position="198"/>
    </location>
</feature>
<dbReference type="CDD" id="cd17953">
    <property type="entry name" value="DEADc_DDX46"/>
    <property type="match status" value="1"/>
</dbReference>
<dbReference type="PANTHER" id="PTHR47958">
    <property type="entry name" value="ATP-DEPENDENT RNA HELICASE DBP3"/>
    <property type="match status" value="1"/>
</dbReference>
<feature type="domain" description="Helicase ATP-binding" evidence="9">
    <location>
        <begin position="285"/>
        <end position="463"/>
    </location>
</feature>
<dbReference type="CDD" id="cd22475">
    <property type="entry name" value="KH-I_AtRH42_like"/>
    <property type="match status" value="1"/>
</dbReference>
<evidence type="ECO:0000259" key="9">
    <source>
        <dbReference type="PROSITE" id="PS51192"/>
    </source>
</evidence>
<keyword evidence="4 12" id="KW-0347">Helicase</keyword>
<dbReference type="SMART" id="SM00487">
    <property type="entry name" value="DEXDc"/>
    <property type="match status" value="1"/>
</dbReference>
<dbReference type="InterPro" id="IPR027417">
    <property type="entry name" value="P-loop_NTPase"/>
</dbReference>
<dbReference type="InterPro" id="IPR000629">
    <property type="entry name" value="RNA-helicase_DEAD-box_CS"/>
</dbReference>
<sequence>MIVGRYQYLYQGVGVRLQRLFVAFSRSCGHFDAFGVFLTVSLGLVTRFSEAGCLGCRADEEIYVSKMKISCFEYGRAAAYITACLFVKDDDEEDLDDDKQHHPSQRYGAHSSNSKKRSLFLPSNDSSINDAQPQLAQKSADQLGDSIDPLDSFMQSIHKQTAAKRPRLRRDDEQSDISDASSDEKDAPKQQLRSEKRKVYEKLDHTKINYPSFHKNLYVEVPELAKLTHAQVEERRRRLGNIRIRGKRCPRPIDSWAQCGLSTSILNVLDRLAFEKPTAIQAQAIPCIMSGRDVIGIARTGSGKTLAFLLPIFRHIALRPRALAGEGPAALIIAPTRELAIQIYGDAKKFSRAVDIRCVCAYGGSGVKDQIAELKRGADLVVCTPGRMIDLLAMNSGRITNLLRVTFVVLDEADRMFDMGFGPQLTRIVENIRPDRQTVMFSATFPVQVERLARKVLIQPVEIMVGGNSVAAVTIDQNVEVRSEDSKFFRLLELLGTWYEKGSTLIFVDRQDNADRIFRDLCKARYKCLSLHGGMDQADRDSTVVDFKNGDIKVLVATSVAARGLDVKNLTLVVNYDVPSHYEDYVHRVGRTGRAGNSGTAFTFITPEQDAYAAYLVKALSRSARMAAEQGVPIGDDEAAKKAGDEAAEAAVPEKLREVAESFEKKRKSGLVKHGISSGYGGRGFKFDENDEYDAAKAALRKMQAKQYGLDDEGLDDEPENRQNRTRGNDSDGSDEGSDDDDIVPVAASVKANGSLKAGTQRLNSIHVSIPDRPLTAEEVERYLDEAVKQAESTANAQKLDEKARRALVAKAKASVLSVVSLRNKNAGMQRKASGSGSQSAGMAVVSAFGDVRTGNDADGDIGEEPSNNETGSESRFACELEINDYPQHARWQVTRKNSLNDVEEFTGCVITTRGNYYPSGRNPPPGERKLHFLIEGPTRHAVKMARRDIRQKLEEASEISRPSDNMYSKYSVV</sequence>
<feature type="region of interest" description="Disordered" evidence="8">
    <location>
        <begin position="854"/>
        <end position="874"/>
    </location>
</feature>
<evidence type="ECO:0000256" key="4">
    <source>
        <dbReference type="ARBA" id="ARBA00022806"/>
    </source>
</evidence>
<evidence type="ECO:0000256" key="2">
    <source>
        <dbReference type="ARBA" id="ARBA00022741"/>
    </source>
</evidence>
<evidence type="ECO:0000256" key="7">
    <source>
        <dbReference type="PROSITE-ProRule" id="PRU00552"/>
    </source>
</evidence>